<dbReference type="Proteomes" id="UP001187734">
    <property type="component" value="Unassembled WGS sequence"/>
</dbReference>
<evidence type="ECO:0000313" key="4">
    <source>
        <dbReference type="Proteomes" id="UP001187734"/>
    </source>
</evidence>
<reference evidence="3" key="1">
    <citation type="submission" date="2018-03" db="EMBL/GenBank/DDBJ databases">
        <authorList>
            <person name="Guldener U."/>
        </authorList>
    </citation>
    <scope>NUCLEOTIDE SEQUENCE</scope>
</reference>
<protein>
    <recommendedName>
        <fullName evidence="2">Clr5 domain-containing protein</fullName>
    </recommendedName>
</protein>
<dbReference type="EMBL" id="ONZP01000030">
    <property type="protein sequence ID" value="SPJ71112.1"/>
    <property type="molecule type" value="Genomic_DNA"/>
</dbReference>
<accession>A0AAE8LYV7</accession>
<evidence type="ECO:0000313" key="3">
    <source>
        <dbReference type="EMBL" id="SPJ71112.1"/>
    </source>
</evidence>
<dbReference type="InterPro" id="IPR025676">
    <property type="entry name" value="Clr5_dom"/>
</dbReference>
<feature type="compositionally biased region" description="Basic and acidic residues" evidence="1">
    <location>
        <begin position="208"/>
        <end position="222"/>
    </location>
</feature>
<gene>
    <name evidence="3" type="ORF">FTOL_00840</name>
</gene>
<organism evidence="3 4">
    <name type="scientific">Fusarium torulosum</name>
    <dbReference type="NCBI Taxonomy" id="33205"/>
    <lineage>
        <taxon>Eukaryota</taxon>
        <taxon>Fungi</taxon>
        <taxon>Dikarya</taxon>
        <taxon>Ascomycota</taxon>
        <taxon>Pezizomycotina</taxon>
        <taxon>Sordariomycetes</taxon>
        <taxon>Hypocreomycetidae</taxon>
        <taxon>Hypocreales</taxon>
        <taxon>Nectriaceae</taxon>
        <taxon>Fusarium</taxon>
    </lineage>
</organism>
<proteinExistence type="predicted"/>
<sequence>MDYEYSSEYEPGNMPFFMPPTAFTYPPQQFDTAESSAQNYHINQAEIMDLDEFNCIADYYGTDQINPIYQAAPLPYEQQFIPDTRFSASVFGQVDYTQSDVQHLPHWESDPSVHGELAHMSLYAHGSSLAPQMAVPVPTSFRQPLNRMIEPEEWELRKEDIRKIYIIENHTLEETIEIMRKRFAFSSKPAIYKNHFAKWGPAFMKNRTEKNGRTIVDEEQRQDRRRKPSKEAHPPQIASTIHPTGGTLRNALIPEAPTEDFVNSIREFLGKAFAPGERMWCINTFRLQCLSTSVTPTTSWELLFHHSQEASILSRAGWNKNLKFIIGNILSSTKVLLLSESPPFERHDPHALIYFIRILMEFYRMRRRGRQRLEVNRQELLETFLDITSSSATTLLINHPLLRFIEFIRKKLKSYREETIQSLELSNGLQSMPDRSVEFLSWCHSNILQTFSHHINPYHAVALNITAYHQSVWKQAYINPYPSLHAEYTLLLQHAKNLNPSSEEAIALWLDFVIMSTDNHQWPNFKLVEQMKNLRYHSACWIHRQKQLRLQPPTYAFVFTTQWLANKAYKFPKDTCVSSYEYLEKGIEVLRRGDHDCCIWAASFSKRMKLWYKGCNQKGKCAEKFEREIRRLRDITKDLHHTSVLKSPLLKNAGESKRKFRTKRRRKEEVQVFKIV</sequence>
<dbReference type="Pfam" id="PF14420">
    <property type="entry name" value="Clr5"/>
    <property type="match status" value="1"/>
</dbReference>
<dbReference type="AlphaFoldDB" id="A0AAE8LYV7"/>
<feature type="domain" description="Clr5" evidence="2">
    <location>
        <begin position="151"/>
        <end position="200"/>
    </location>
</feature>
<comment type="caution">
    <text evidence="3">The sequence shown here is derived from an EMBL/GenBank/DDBJ whole genome shotgun (WGS) entry which is preliminary data.</text>
</comment>
<evidence type="ECO:0000256" key="1">
    <source>
        <dbReference type="SAM" id="MobiDB-lite"/>
    </source>
</evidence>
<name>A0AAE8LYV7_9HYPO</name>
<feature type="region of interest" description="Disordered" evidence="1">
    <location>
        <begin position="208"/>
        <end position="246"/>
    </location>
</feature>
<evidence type="ECO:0000259" key="2">
    <source>
        <dbReference type="Pfam" id="PF14420"/>
    </source>
</evidence>
<keyword evidence="4" id="KW-1185">Reference proteome</keyword>